<dbReference type="CDD" id="cd00147">
    <property type="entry name" value="cPLA2_like"/>
    <property type="match status" value="1"/>
</dbReference>
<dbReference type="GO" id="GO:0016740">
    <property type="term" value="F:transferase activity"/>
    <property type="evidence" value="ECO:0007669"/>
    <property type="project" value="UniProtKB-KW"/>
</dbReference>
<feature type="region of interest" description="Disordered" evidence="7">
    <location>
        <begin position="630"/>
        <end position="699"/>
    </location>
</feature>
<keyword evidence="3 5" id="KW-0442">Lipid degradation</keyword>
<dbReference type="GO" id="GO:0004623">
    <property type="term" value="F:phospholipase A2 activity"/>
    <property type="evidence" value="ECO:0007669"/>
    <property type="project" value="TreeGrafter"/>
</dbReference>
<dbReference type="PANTHER" id="PTHR10728:SF40">
    <property type="entry name" value="PATATIN FAMILY PROTEIN"/>
    <property type="match status" value="1"/>
</dbReference>
<evidence type="ECO:0000256" key="5">
    <source>
        <dbReference type="PROSITE-ProRule" id="PRU00555"/>
    </source>
</evidence>
<dbReference type="SUPFAM" id="SSF52151">
    <property type="entry name" value="FabD/lysophospholipase-like"/>
    <property type="match status" value="1"/>
</dbReference>
<evidence type="ECO:0000313" key="10">
    <source>
        <dbReference type="Proteomes" id="UP001175000"/>
    </source>
</evidence>
<dbReference type="EMBL" id="JAULSU010000004">
    <property type="protein sequence ID" value="KAK0620358.1"/>
    <property type="molecule type" value="Genomic_DNA"/>
</dbReference>
<dbReference type="GO" id="GO:0046475">
    <property type="term" value="P:glycerophospholipid catabolic process"/>
    <property type="evidence" value="ECO:0007669"/>
    <property type="project" value="TreeGrafter"/>
</dbReference>
<evidence type="ECO:0000313" key="9">
    <source>
        <dbReference type="EMBL" id="KAK0620358.1"/>
    </source>
</evidence>
<evidence type="ECO:0000259" key="8">
    <source>
        <dbReference type="PROSITE" id="PS51210"/>
    </source>
</evidence>
<evidence type="ECO:0000256" key="2">
    <source>
        <dbReference type="ARBA" id="ARBA00022801"/>
    </source>
</evidence>
<sequence>MRPSARHIAKQLPKPGRQGLRTWSRTFNPSITPITTRRSRAAPPFYSGSSRVSVSRQPGLGYFSSQQKPDPKSRNPAPGSLLVLTLSALLVYSLYPTDNSQRRALADARTDPTQTEDGTANEDGNSPVWSKFTGVSIVPQADAAVITDKVLDFILPEWSKNIPAYVRKLQRELSMGPGTLAEEIWREAHDPSVHPEIQYEAEVRVSQHLCEEEKTFLSRRKKHIAAALARYLGLKEEDVHPDDIPVIAMCGSGGGLRALIAGAGSFQSTAEDGLFDCTTYISGVSGSCWLQSLYFSSITERDLSRVVDHLKARVGIHIAYPPAAFSLLTSAPTNKYILSGLVEKLKGNPGADFGLVDAYGMLLAARLMVPKGELGVNEKDFKLSTQQEHIRYGQHPLPIYTAVRHEIPDLTPPGADKSGPASEAAKEVAKKESWFQWFEMTPYEFFCEEFGAGIPTWAMGRRFEAGREKPTEDGLRLPELRIPSLLGIWGSAFCASLSHYYREIRPLVKSIGGLQAVDELIWGHNEDLSKVHPIDPASLPNFAYGMRGRLPQTVPDSVYDNEYIQLMDAGMSNNLPIYPLLRPGREVEVIVAFDASADVKTDNWLSEVEGYALQRGIKGWPVGIGWPKATASPSTTAKELDQAQAESGPSASEKLTSAQVDQAARQIEAGETSTAPSPAPGPDLSSPSNDKTDQVEKAAQAAEELGYCTVWVGRTQERSSDPPPPPIDDASSWRLMEPDAGIAVVYLPYLANDKVPGVDPATSEYMSTWNFIYTPEQIDSAVALARANYNEGRSRIKATVRAVYERKKRRRLEREAEAKTERRRKRMRLGIVNKIGHGDHFS</sequence>
<feature type="compositionally biased region" description="Polar residues" evidence="7">
    <location>
        <begin position="644"/>
        <end position="660"/>
    </location>
</feature>
<dbReference type="AlphaFoldDB" id="A0AA39WRQ3"/>
<feature type="compositionally biased region" description="Polar residues" evidence="7">
    <location>
        <begin position="21"/>
        <end position="36"/>
    </location>
</feature>
<dbReference type="GO" id="GO:0004622">
    <property type="term" value="F:phosphatidylcholine lysophospholipase activity"/>
    <property type="evidence" value="ECO:0007669"/>
    <property type="project" value="UniProtKB-EC"/>
</dbReference>
<feature type="region of interest" description="Disordered" evidence="7">
    <location>
        <begin position="1"/>
        <end position="77"/>
    </location>
</feature>
<accession>A0AA39WRQ3</accession>
<evidence type="ECO:0000256" key="3">
    <source>
        <dbReference type="ARBA" id="ARBA00022963"/>
    </source>
</evidence>
<dbReference type="PANTHER" id="PTHR10728">
    <property type="entry name" value="CYTOSOLIC PHOSPHOLIPASE A2"/>
    <property type="match status" value="1"/>
</dbReference>
<feature type="compositionally biased region" description="Polar residues" evidence="7">
    <location>
        <begin position="111"/>
        <end position="127"/>
    </location>
</feature>
<protein>
    <recommendedName>
        <fullName evidence="6">Lysophospholipase</fullName>
        <ecNumber evidence="6">3.1.1.5</ecNumber>
    </recommendedName>
</protein>
<keyword evidence="10" id="KW-1185">Reference proteome</keyword>
<comment type="similarity">
    <text evidence="1 6">Belongs to the lysophospholipase family.</text>
</comment>
<keyword evidence="2 5" id="KW-0378">Hydrolase</keyword>
<dbReference type="PROSITE" id="PS51210">
    <property type="entry name" value="PLA2C"/>
    <property type="match status" value="1"/>
</dbReference>
<comment type="caution">
    <text evidence="9">The sequence shown here is derived from an EMBL/GenBank/DDBJ whole genome shotgun (WGS) entry which is preliminary data.</text>
</comment>
<gene>
    <name evidence="9" type="ORF">B0T14DRAFT_431449</name>
</gene>
<feature type="compositionally biased region" description="Polar residues" evidence="7">
    <location>
        <begin position="47"/>
        <end position="56"/>
    </location>
</feature>
<dbReference type="Proteomes" id="UP001175000">
    <property type="component" value="Unassembled WGS sequence"/>
</dbReference>
<name>A0AA39WRQ3_9PEZI</name>
<evidence type="ECO:0000256" key="1">
    <source>
        <dbReference type="ARBA" id="ARBA00008780"/>
    </source>
</evidence>
<dbReference type="Pfam" id="PF01735">
    <property type="entry name" value="PLA2_B"/>
    <property type="match status" value="1"/>
</dbReference>
<evidence type="ECO:0000256" key="4">
    <source>
        <dbReference type="ARBA" id="ARBA00023098"/>
    </source>
</evidence>
<evidence type="ECO:0000256" key="7">
    <source>
        <dbReference type="SAM" id="MobiDB-lite"/>
    </source>
</evidence>
<dbReference type="InterPro" id="IPR002642">
    <property type="entry name" value="LysoPLipase_cat_dom"/>
</dbReference>
<organism evidence="9 10">
    <name type="scientific">Immersiella caudata</name>
    <dbReference type="NCBI Taxonomy" id="314043"/>
    <lineage>
        <taxon>Eukaryota</taxon>
        <taxon>Fungi</taxon>
        <taxon>Dikarya</taxon>
        <taxon>Ascomycota</taxon>
        <taxon>Pezizomycotina</taxon>
        <taxon>Sordariomycetes</taxon>
        <taxon>Sordariomycetidae</taxon>
        <taxon>Sordariales</taxon>
        <taxon>Lasiosphaeriaceae</taxon>
        <taxon>Immersiella</taxon>
    </lineage>
</organism>
<dbReference type="InterPro" id="IPR016035">
    <property type="entry name" value="Acyl_Trfase/lysoPLipase"/>
</dbReference>
<feature type="region of interest" description="Disordered" evidence="7">
    <location>
        <begin position="102"/>
        <end position="127"/>
    </location>
</feature>
<comment type="catalytic activity">
    <reaction evidence="6">
        <text>a 1-acyl-sn-glycero-3-phosphocholine + H2O = sn-glycerol 3-phosphocholine + a fatty acid + H(+)</text>
        <dbReference type="Rhea" id="RHEA:15177"/>
        <dbReference type="ChEBI" id="CHEBI:15377"/>
        <dbReference type="ChEBI" id="CHEBI:15378"/>
        <dbReference type="ChEBI" id="CHEBI:16870"/>
        <dbReference type="ChEBI" id="CHEBI:28868"/>
        <dbReference type="ChEBI" id="CHEBI:58168"/>
        <dbReference type="EC" id="3.1.1.5"/>
    </reaction>
</comment>
<dbReference type="GO" id="GO:0005829">
    <property type="term" value="C:cytosol"/>
    <property type="evidence" value="ECO:0007669"/>
    <property type="project" value="TreeGrafter"/>
</dbReference>
<dbReference type="SMART" id="SM00022">
    <property type="entry name" value="PLAc"/>
    <property type="match status" value="1"/>
</dbReference>
<dbReference type="Gene3D" id="3.40.1090.10">
    <property type="entry name" value="Cytosolic phospholipase A2 catalytic domain"/>
    <property type="match status" value="1"/>
</dbReference>
<keyword evidence="9" id="KW-0808">Transferase</keyword>
<reference evidence="9" key="1">
    <citation type="submission" date="2023-06" db="EMBL/GenBank/DDBJ databases">
        <title>Genome-scale phylogeny and comparative genomics of the fungal order Sordariales.</title>
        <authorList>
            <consortium name="Lawrence Berkeley National Laboratory"/>
            <person name="Hensen N."/>
            <person name="Bonometti L."/>
            <person name="Westerberg I."/>
            <person name="Brannstrom I.O."/>
            <person name="Guillou S."/>
            <person name="Cros-Aarteil S."/>
            <person name="Calhoun S."/>
            <person name="Haridas S."/>
            <person name="Kuo A."/>
            <person name="Mondo S."/>
            <person name="Pangilinan J."/>
            <person name="Riley R."/>
            <person name="Labutti K."/>
            <person name="Andreopoulos B."/>
            <person name="Lipzen A."/>
            <person name="Chen C."/>
            <person name="Yanf M."/>
            <person name="Daum C."/>
            <person name="Ng V."/>
            <person name="Clum A."/>
            <person name="Steindorff A."/>
            <person name="Ohm R."/>
            <person name="Martin F."/>
            <person name="Silar P."/>
            <person name="Natvig D."/>
            <person name="Lalanne C."/>
            <person name="Gautier V."/>
            <person name="Ament-Velasquez S.L."/>
            <person name="Kruys A."/>
            <person name="Hutchinson M.I."/>
            <person name="Powell A.J."/>
            <person name="Barry K."/>
            <person name="Miller A.N."/>
            <person name="Grigoriev I.V."/>
            <person name="Debuchy R."/>
            <person name="Gladieux P."/>
            <person name="Thoren M.H."/>
            <person name="Johannesson H."/>
        </authorList>
    </citation>
    <scope>NUCLEOTIDE SEQUENCE</scope>
    <source>
        <strain evidence="9">CBS 606.72</strain>
    </source>
</reference>
<keyword evidence="4 5" id="KW-0443">Lipid metabolism</keyword>
<dbReference type="EC" id="3.1.1.5" evidence="6"/>
<feature type="domain" description="PLA2c" evidence="8">
    <location>
        <begin position="195"/>
        <end position="833"/>
    </location>
</feature>
<proteinExistence type="inferred from homology"/>
<evidence type="ECO:0000256" key="6">
    <source>
        <dbReference type="RuleBase" id="RU362103"/>
    </source>
</evidence>